<feature type="compositionally biased region" description="Basic and acidic residues" evidence="1">
    <location>
        <begin position="695"/>
        <end position="709"/>
    </location>
</feature>
<feature type="compositionally biased region" description="Low complexity" evidence="1">
    <location>
        <begin position="682"/>
        <end position="694"/>
    </location>
</feature>
<organism evidence="2">
    <name type="scientific">hydrothermal vent metagenome</name>
    <dbReference type="NCBI Taxonomy" id="652676"/>
    <lineage>
        <taxon>unclassified sequences</taxon>
        <taxon>metagenomes</taxon>
        <taxon>ecological metagenomes</taxon>
    </lineage>
</organism>
<proteinExistence type="predicted"/>
<feature type="region of interest" description="Disordered" evidence="1">
    <location>
        <begin position="674"/>
        <end position="709"/>
    </location>
</feature>
<name>A0A3B0X1B4_9ZZZZ</name>
<dbReference type="Gene3D" id="1.25.40.10">
    <property type="entry name" value="Tetratricopeptide repeat domain"/>
    <property type="match status" value="1"/>
</dbReference>
<dbReference type="InterPro" id="IPR011990">
    <property type="entry name" value="TPR-like_helical_dom_sf"/>
</dbReference>
<evidence type="ECO:0000313" key="2">
    <source>
        <dbReference type="EMBL" id="VAW55269.1"/>
    </source>
</evidence>
<sequence>MFRYILTITVFLCSLPAYAASGLKDVELRDLYFGEILYYAYQDLHFDALARLDTELSQYYELDESKLDPFHQHLTQAEFSVGELEMQYRMNQRAGRAIQAVLGKGINLAIRNQAALALARVFHKKGDPVSALYALDLIRDEPDKSHYKGKYSLEVLRGKETETFKVEVAYLRAVASIDTGQFTVAAEIFQSLKSEKIFKGYVLYNLGIALIQSGKEKEGLVVLDELGKREFSDNDLLALKDKTNLKLAYYFLDKSDAKKSKIYFERVRLDGPYSNRALLGAGWVAVAEGRFDRALVPWSILHKRAEVNYSVQEVLMAVPYAYGKLNAHGNAANAYKHAMDVFAEEISSLDDSIKTIRKGKFLVALLNEKSNKDKNWVVNLRELPGSPETHYILELMASNDFQESYKNYKDLAELRHHLEKWLSDLKVYEEMIEIRRVYQEPLLPVVEKEFVKLDARIKLRLEQRENLATKLKNMLIAPRPEYLATSNERQALDVVAALEEIIATKPESIDEKLKVRVRRLKGFVLWQTRSEYDQRLTDAYNHLISLDEIIEKLKIRYNSFIRTRQAATQSYEGYTIPIRRLRTQLFSAQRKLKGVMAKQGRMIETLAINELDRRRKRLEDYQIKARFALAESYDRATKAQVDAEIIKQTKEQNAGENKAQDVIDSKSVKVKKNIPDKVFVGPSTNPSTNSSMSNEAEKTPSFKKKSLDQ</sequence>
<evidence type="ECO:0000256" key="1">
    <source>
        <dbReference type="SAM" id="MobiDB-lite"/>
    </source>
</evidence>
<dbReference type="AlphaFoldDB" id="A0A3B0X1B4"/>
<accession>A0A3B0X1B4</accession>
<gene>
    <name evidence="2" type="ORF">MNBD_GAMMA06-1046</name>
</gene>
<dbReference type="EMBL" id="UOFD01000087">
    <property type="protein sequence ID" value="VAW55269.1"/>
    <property type="molecule type" value="Genomic_DNA"/>
</dbReference>
<dbReference type="SUPFAM" id="SSF48452">
    <property type="entry name" value="TPR-like"/>
    <property type="match status" value="1"/>
</dbReference>
<protein>
    <submittedName>
        <fullName evidence="2">Uncharacterized protein</fullName>
    </submittedName>
</protein>
<reference evidence="2" key="1">
    <citation type="submission" date="2018-06" db="EMBL/GenBank/DDBJ databases">
        <authorList>
            <person name="Zhirakovskaya E."/>
        </authorList>
    </citation>
    <scope>NUCLEOTIDE SEQUENCE</scope>
</reference>